<gene>
    <name evidence="1" type="ORF">SKAU_G00130100</name>
</gene>
<keyword evidence="2" id="KW-1185">Reference proteome</keyword>
<dbReference type="Proteomes" id="UP001152622">
    <property type="component" value="Chromosome 4"/>
</dbReference>
<sequence length="175" mass="19104">MQHITRRPGDGVLTGTLRSLGRQVIGARPGFGAAKDPGRRETANVRRVATGFTAFSPKAIEEKTRSVSALKWRITALQTATRLPRRRAAEADAGEGTRYDGLVYVPSERKHQNPLVSSTEDSVLPSKEAKKAAGIRQVHRVYTDKLPVCVSREVAVQLAKSQGASVRLLHSVVQR</sequence>
<dbReference type="AlphaFoldDB" id="A0A9Q1FQG0"/>
<reference evidence="1" key="1">
    <citation type="journal article" date="2023" name="Science">
        <title>Genome structures resolve the early diversification of teleost fishes.</title>
        <authorList>
            <person name="Parey E."/>
            <person name="Louis A."/>
            <person name="Montfort J."/>
            <person name="Bouchez O."/>
            <person name="Roques C."/>
            <person name="Iampietro C."/>
            <person name="Lluch J."/>
            <person name="Castinel A."/>
            <person name="Donnadieu C."/>
            <person name="Desvignes T."/>
            <person name="Floi Bucao C."/>
            <person name="Jouanno E."/>
            <person name="Wen M."/>
            <person name="Mejri S."/>
            <person name="Dirks R."/>
            <person name="Jansen H."/>
            <person name="Henkel C."/>
            <person name="Chen W.J."/>
            <person name="Zahm M."/>
            <person name="Cabau C."/>
            <person name="Klopp C."/>
            <person name="Thompson A.W."/>
            <person name="Robinson-Rechavi M."/>
            <person name="Braasch I."/>
            <person name="Lecointre G."/>
            <person name="Bobe J."/>
            <person name="Postlethwait J.H."/>
            <person name="Berthelot C."/>
            <person name="Roest Crollius H."/>
            <person name="Guiguen Y."/>
        </authorList>
    </citation>
    <scope>NUCLEOTIDE SEQUENCE</scope>
    <source>
        <strain evidence="1">WJC10195</strain>
    </source>
</reference>
<proteinExistence type="predicted"/>
<name>A0A9Q1FQG0_SYNKA</name>
<organism evidence="1 2">
    <name type="scientific">Synaphobranchus kaupii</name>
    <name type="common">Kaup's arrowtooth eel</name>
    <dbReference type="NCBI Taxonomy" id="118154"/>
    <lineage>
        <taxon>Eukaryota</taxon>
        <taxon>Metazoa</taxon>
        <taxon>Chordata</taxon>
        <taxon>Craniata</taxon>
        <taxon>Vertebrata</taxon>
        <taxon>Euteleostomi</taxon>
        <taxon>Actinopterygii</taxon>
        <taxon>Neopterygii</taxon>
        <taxon>Teleostei</taxon>
        <taxon>Anguilliformes</taxon>
        <taxon>Synaphobranchidae</taxon>
        <taxon>Synaphobranchus</taxon>
    </lineage>
</organism>
<evidence type="ECO:0000313" key="1">
    <source>
        <dbReference type="EMBL" id="KAJ8364179.1"/>
    </source>
</evidence>
<dbReference type="EMBL" id="JAINUF010000004">
    <property type="protein sequence ID" value="KAJ8364179.1"/>
    <property type="molecule type" value="Genomic_DNA"/>
</dbReference>
<accession>A0A9Q1FQG0</accession>
<evidence type="ECO:0000313" key="2">
    <source>
        <dbReference type="Proteomes" id="UP001152622"/>
    </source>
</evidence>
<comment type="caution">
    <text evidence="1">The sequence shown here is derived from an EMBL/GenBank/DDBJ whole genome shotgun (WGS) entry which is preliminary data.</text>
</comment>
<protein>
    <submittedName>
        <fullName evidence="1">Uncharacterized protein</fullName>
    </submittedName>
</protein>